<dbReference type="Proteomes" id="UP001501581">
    <property type="component" value="Unassembled WGS sequence"/>
</dbReference>
<keyword evidence="1" id="KW-1133">Transmembrane helix</keyword>
<accession>A0ABN1TMN1</accession>
<comment type="caution">
    <text evidence="2">The sequence shown here is derived from an EMBL/GenBank/DDBJ whole genome shotgun (WGS) entry which is preliminary data.</text>
</comment>
<evidence type="ECO:0000313" key="3">
    <source>
        <dbReference type="Proteomes" id="UP001501581"/>
    </source>
</evidence>
<evidence type="ECO:0000256" key="1">
    <source>
        <dbReference type="SAM" id="Phobius"/>
    </source>
</evidence>
<evidence type="ECO:0008006" key="4">
    <source>
        <dbReference type="Google" id="ProtNLM"/>
    </source>
</evidence>
<reference evidence="2 3" key="1">
    <citation type="journal article" date="2019" name="Int. J. Syst. Evol. Microbiol.">
        <title>The Global Catalogue of Microorganisms (GCM) 10K type strain sequencing project: providing services to taxonomists for standard genome sequencing and annotation.</title>
        <authorList>
            <consortium name="The Broad Institute Genomics Platform"/>
            <consortium name="The Broad Institute Genome Sequencing Center for Infectious Disease"/>
            <person name="Wu L."/>
            <person name="Ma J."/>
        </authorList>
    </citation>
    <scope>NUCLEOTIDE SEQUENCE [LARGE SCALE GENOMIC DNA]</scope>
    <source>
        <strain evidence="2 3">JCM 13008</strain>
    </source>
</reference>
<feature type="transmembrane region" description="Helical" evidence="1">
    <location>
        <begin position="106"/>
        <end position="126"/>
    </location>
</feature>
<feature type="transmembrane region" description="Helical" evidence="1">
    <location>
        <begin position="42"/>
        <end position="60"/>
    </location>
</feature>
<dbReference type="EMBL" id="BAAALG010000001">
    <property type="protein sequence ID" value="GAA1090818.1"/>
    <property type="molecule type" value="Genomic_DNA"/>
</dbReference>
<evidence type="ECO:0000313" key="2">
    <source>
        <dbReference type="EMBL" id="GAA1090818.1"/>
    </source>
</evidence>
<gene>
    <name evidence="2" type="ORF">GCM10009668_01830</name>
</gene>
<feature type="transmembrane region" description="Helical" evidence="1">
    <location>
        <begin position="67"/>
        <end position="86"/>
    </location>
</feature>
<keyword evidence="1" id="KW-0472">Membrane</keyword>
<keyword evidence="1" id="KW-0812">Transmembrane</keyword>
<keyword evidence="3" id="KW-1185">Reference proteome</keyword>
<name>A0ABN1TMN1_9ACTN</name>
<organism evidence="2 3">
    <name type="scientific">Nocardioides dubius</name>
    <dbReference type="NCBI Taxonomy" id="317019"/>
    <lineage>
        <taxon>Bacteria</taxon>
        <taxon>Bacillati</taxon>
        <taxon>Actinomycetota</taxon>
        <taxon>Actinomycetes</taxon>
        <taxon>Propionibacteriales</taxon>
        <taxon>Nocardioidaceae</taxon>
        <taxon>Nocardioides</taxon>
    </lineage>
</organism>
<feature type="transmembrane region" description="Helical" evidence="1">
    <location>
        <begin position="16"/>
        <end position="36"/>
    </location>
</feature>
<proteinExistence type="predicted"/>
<protein>
    <recommendedName>
        <fullName evidence="4">MFS transporter</fullName>
    </recommendedName>
</protein>
<dbReference type="RefSeq" id="WP_343990347.1">
    <property type="nucleotide sequence ID" value="NZ_BAAALG010000001.1"/>
</dbReference>
<sequence length="193" mass="19062">MASATSAPVRGAGLRALRGLVTGGVAGIGALIAHLAAGGSVAVMPGLMVGLITLPVAVATARSDRAALPRITLVAVLAQAVGHYSLTMAPATPDHGHHGGSVGMPALMLALHAAVAAATVIVALGFDRALVELARATLSRLFAMPAPLGVAVPAARQTAVGRALVLRDRLTSGRVGARAPPGLLSPSLLTAPR</sequence>